<reference evidence="2" key="1">
    <citation type="submission" date="2025-08" db="UniProtKB">
        <authorList>
            <consortium name="RefSeq"/>
        </authorList>
    </citation>
    <scope>IDENTIFICATION</scope>
    <source>
        <strain evidence="2">Tuebingen</strain>
        <tissue evidence="2">Fibroblasts and whole tissue</tissue>
    </source>
</reference>
<accession>A0AC58IAM6</accession>
<protein>
    <submittedName>
        <fullName evidence="2">Dynein axonemal intermediate chain 1 isoform X1</fullName>
    </submittedName>
</protein>
<evidence type="ECO:0000313" key="1">
    <source>
        <dbReference type="Proteomes" id="UP000000437"/>
    </source>
</evidence>
<keyword evidence="1" id="KW-1185">Reference proteome</keyword>
<evidence type="ECO:0000313" key="2">
    <source>
        <dbReference type="RefSeq" id="XP_073791280.1"/>
    </source>
</evidence>
<sequence>MSEEKQPQNESNLSEKTVVLRRARLNAATSSLMRFSFKECCFKPVADEPDIEIEGSLVHKDSEEGQILCAEKEVGRKSKTLFSCITTATQTTINPPREVACQTESQPLLVNYSATANQWEIYDFYQEELQKRTSSTKKDEKENEIAEGAEGVHGNLSLLRDFTDKSDHDLAMLSTAAKLLEYAVNENINGDIIADFKHFEDEADEFRGDKGTLLPLWEFQYNKVKSLPVSALCWNKKYNDLFAVGLGSHKFTELECGMLLFYTWRNNNHPEFLFNTDSGVMCVDIHEQKSHLVAVGLFNGNVCVYNLMAKGDQPIYNSMASSGKHSGTVWQVKWWEDDLYGNHTFFSVSADGRVVSWTLGKYELFSTNIIKLPPMDKVPDDLNNVIVTAGLTLDFHKQKPYHFLVGTEAGKIHKGSTHYTRFIKTYEAHFRMVSCVRWNPFNPKVFITCGMDWRVNIWDETTDSPVFTFDLKSSVMDVAWAPYSSTVFAAVTADGKVHVFDLSINRFEALCQQRVVSTKRHLTCIEFNPVHPIIIVGNDRGLVISLKLSPNLRKNPKEEKGKEPSTGAEVEIAKMEKLLILMR</sequence>
<name>A0AC58IAM6_DANRE</name>
<proteinExistence type="predicted"/>
<organism evidence="1 2">
    <name type="scientific">Danio rerio</name>
    <name type="common">Zebrafish</name>
    <name type="synonym">Brachydanio rerio</name>
    <dbReference type="NCBI Taxonomy" id="7955"/>
    <lineage>
        <taxon>Eukaryota</taxon>
        <taxon>Metazoa</taxon>
        <taxon>Chordata</taxon>
        <taxon>Craniata</taxon>
        <taxon>Vertebrata</taxon>
        <taxon>Euteleostomi</taxon>
        <taxon>Actinopterygii</taxon>
        <taxon>Neopterygii</taxon>
        <taxon>Teleostei</taxon>
        <taxon>Ostariophysi</taxon>
        <taxon>Cypriniformes</taxon>
        <taxon>Danionidae</taxon>
        <taxon>Danioninae</taxon>
        <taxon>Danio</taxon>
    </lineage>
</organism>
<dbReference type="Proteomes" id="UP000000437">
    <property type="component" value="Chromosome 21"/>
</dbReference>
<gene>
    <name evidence="2" type="primary">dnai1.1</name>
</gene>
<dbReference type="RefSeq" id="XP_073791280.1">
    <property type="nucleotide sequence ID" value="XM_073935179.1"/>
</dbReference>